<evidence type="ECO:0000313" key="2">
    <source>
        <dbReference type="EMBL" id="KAG0257611.1"/>
    </source>
</evidence>
<feature type="compositionally biased region" description="Low complexity" evidence="1">
    <location>
        <begin position="276"/>
        <end position="301"/>
    </location>
</feature>
<evidence type="ECO:0000313" key="3">
    <source>
        <dbReference type="Proteomes" id="UP001194580"/>
    </source>
</evidence>
<dbReference type="InterPro" id="IPR014752">
    <property type="entry name" value="Arrestin-like_C"/>
</dbReference>
<comment type="caution">
    <text evidence="2">The sequence shown here is derived from an EMBL/GenBank/DDBJ whole genome shotgun (WGS) entry which is preliminary data.</text>
</comment>
<reference evidence="2" key="1">
    <citation type="journal article" date="2020" name="Fungal Divers.">
        <title>Resolving the Mortierellaceae phylogeny through synthesis of multi-gene phylogenetics and phylogenomics.</title>
        <authorList>
            <person name="Vandepol N."/>
            <person name="Liber J."/>
            <person name="Desiro A."/>
            <person name="Na H."/>
            <person name="Kennedy M."/>
            <person name="Barry K."/>
            <person name="Grigoriev I.V."/>
            <person name="Miller A.N."/>
            <person name="O'Donnell K."/>
            <person name="Stajich J.E."/>
            <person name="Bonito G."/>
        </authorList>
    </citation>
    <scope>NUCLEOTIDE SEQUENCE</scope>
    <source>
        <strain evidence="2">NRRL 28262</strain>
    </source>
</reference>
<accession>A0AAD4D2J2</accession>
<dbReference type="Gene3D" id="2.60.40.640">
    <property type="match status" value="1"/>
</dbReference>
<sequence>MNSYTIETVLETREPGVIELFGNAPGVVHKVSGVLHLHVDKTIHLKELSVVFLCEAVVGYNSPIISTSSDPMTIYKNQFDALHSTSSPSNTPTEFLPGAYTFPFQISIPSELSTTDSTKLISQEFIWMYHLTTTAVPASITKGTTFSSLFQKRKTIHMPLVLRKAVIDPSSGNSVRCSAGRKDGEEEFRVAIFVPAVINVTQTIVPIMVQMKAIGGRGENGGKGRFWVKEIQAQAMQTEKIIHNSPEAFQSMEGLRRVIPTGIFTDPEASPRAIKKAAAALSNTSSTTTTTTTSSSASGTPTHHKTPHSVINTTHTKLISSLVTVPNPNQYLPGSFATPDQYSHTFELDLTAGEEKGNGGREVLPSETLPWVQISHAVRFKVVFEGEEREGGQKPLVVKAPLKVAFICQRENINLASGRPLLQVQTQGEREGGNVAGGDDWMFAESAPGYEVDGVNGGGEDGTGAGGRGEDVLPGYGDDVGRANLLDSNVRGNHGLQVK</sequence>
<name>A0AAD4D2J2_9FUNG</name>
<dbReference type="Proteomes" id="UP001194580">
    <property type="component" value="Unassembled WGS sequence"/>
</dbReference>
<feature type="compositionally biased region" description="Gly residues" evidence="1">
    <location>
        <begin position="455"/>
        <end position="467"/>
    </location>
</feature>
<proteinExistence type="predicted"/>
<protein>
    <submittedName>
        <fullName evidence="2">Uncharacterized protein</fullName>
    </submittedName>
</protein>
<evidence type="ECO:0000256" key="1">
    <source>
        <dbReference type="SAM" id="MobiDB-lite"/>
    </source>
</evidence>
<dbReference type="EMBL" id="JAAAIL010002397">
    <property type="protein sequence ID" value="KAG0257611.1"/>
    <property type="molecule type" value="Genomic_DNA"/>
</dbReference>
<gene>
    <name evidence="2" type="ORF">BGZ95_005183</name>
</gene>
<keyword evidence="3" id="KW-1185">Reference proteome</keyword>
<feature type="region of interest" description="Disordered" evidence="1">
    <location>
        <begin position="455"/>
        <end position="476"/>
    </location>
</feature>
<dbReference type="AlphaFoldDB" id="A0AAD4D2J2"/>
<feature type="region of interest" description="Disordered" evidence="1">
    <location>
        <begin position="275"/>
        <end position="310"/>
    </location>
</feature>
<organism evidence="2 3">
    <name type="scientific">Linnemannia exigua</name>
    <dbReference type="NCBI Taxonomy" id="604196"/>
    <lineage>
        <taxon>Eukaryota</taxon>
        <taxon>Fungi</taxon>
        <taxon>Fungi incertae sedis</taxon>
        <taxon>Mucoromycota</taxon>
        <taxon>Mortierellomycotina</taxon>
        <taxon>Mortierellomycetes</taxon>
        <taxon>Mortierellales</taxon>
        <taxon>Mortierellaceae</taxon>
        <taxon>Linnemannia</taxon>
    </lineage>
</organism>